<dbReference type="PATRIC" id="fig|1048834.4.peg.2048"/>
<dbReference type="Gene3D" id="3.40.190.10">
    <property type="entry name" value="Periplasmic binding protein-like II"/>
    <property type="match status" value="2"/>
</dbReference>
<reference evidence="7" key="2">
    <citation type="submission" date="2011-06" db="EMBL/GenBank/DDBJ databases">
        <title>The complete genome sequence of Alicyclobacillus acidocaldarius sp. Tc-4-1.</title>
        <authorList>
            <person name="Chen Y."/>
            <person name="He Y."/>
            <person name="Dong Z."/>
            <person name="Hu S."/>
        </authorList>
    </citation>
    <scope>NUCLEOTIDE SEQUENCE [LARGE SCALE GENOMIC DNA]</scope>
    <source>
        <strain evidence="7">Tc-4-1</strain>
    </source>
</reference>
<dbReference type="PROSITE" id="PS51257">
    <property type="entry name" value="PROKAR_LIPOPROTEIN"/>
    <property type="match status" value="1"/>
</dbReference>
<keyword evidence="3" id="KW-0813">Transport</keyword>
<dbReference type="SUPFAM" id="SSF53850">
    <property type="entry name" value="Periplasmic binding protein-like II"/>
    <property type="match status" value="1"/>
</dbReference>
<dbReference type="PANTHER" id="PTHR43649:SF31">
    <property type="entry name" value="SN-GLYCEROL-3-PHOSPHATE-BINDING PERIPLASMIC PROTEIN UGPB"/>
    <property type="match status" value="1"/>
</dbReference>
<dbReference type="InterPro" id="IPR006061">
    <property type="entry name" value="SBP_1_CS"/>
</dbReference>
<dbReference type="GO" id="GO:0030313">
    <property type="term" value="C:cell envelope"/>
    <property type="evidence" value="ECO:0007669"/>
    <property type="project" value="UniProtKB-SubCell"/>
</dbReference>
<dbReference type="InterPro" id="IPR050490">
    <property type="entry name" value="Bact_solute-bd_prot1"/>
</dbReference>
<evidence type="ECO:0000256" key="3">
    <source>
        <dbReference type="ARBA" id="ARBA00022448"/>
    </source>
</evidence>
<evidence type="ECO:0000256" key="2">
    <source>
        <dbReference type="ARBA" id="ARBA00008520"/>
    </source>
</evidence>
<dbReference type="GO" id="GO:0055085">
    <property type="term" value="P:transmembrane transport"/>
    <property type="evidence" value="ECO:0007669"/>
    <property type="project" value="InterPro"/>
</dbReference>
<dbReference type="PROSITE" id="PS01037">
    <property type="entry name" value="SBP_BACTERIAL_1"/>
    <property type="match status" value="1"/>
</dbReference>
<dbReference type="RefSeq" id="WP_014464920.1">
    <property type="nucleotide sequence ID" value="NC_017167.1"/>
</dbReference>
<evidence type="ECO:0000256" key="1">
    <source>
        <dbReference type="ARBA" id="ARBA00004196"/>
    </source>
</evidence>
<accession>F8IFB0</accession>
<dbReference type="Pfam" id="PF13416">
    <property type="entry name" value="SBP_bac_8"/>
    <property type="match status" value="1"/>
</dbReference>
<dbReference type="HOGENOM" id="CLU_031285_3_1_9"/>
<evidence type="ECO:0000313" key="7">
    <source>
        <dbReference type="Proteomes" id="UP000000292"/>
    </source>
</evidence>
<dbReference type="AlphaFoldDB" id="F8IFB0"/>
<evidence type="ECO:0000256" key="4">
    <source>
        <dbReference type="ARBA" id="ARBA00022729"/>
    </source>
</evidence>
<dbReference type="KEGG" id="aad:TC41_2169"/>
<evidence type="ECO:0000256" key="5">
    <source>
        <dbReference type="ARBA" id="ARBA00022764"/>
    </source>
</evidence>
<protein>
    <submittedName>
        <fullName evidence="6">Extracellular solute-binding protein family 1</fullName>
    </submittedName>
</protein>
<comment type="subcellular location">
    <subcellularLocation>
        <location evidence="1">Cell envelope</location>
    </subcellularLocation>
</comment>
<dbReference type="eggNOG" id="COG1653">
    <property type="taxonomic scope" value="Bacteria"/>
</dbReference>
<dbReference type="PANTHER" id="PTHR43649">
    <property type="entry name" value="ARABINOSE-BINDING PROTEIN-RELATED"/>
    <property type="match status" value="1"/>
</dbReference>
<dbReference type="EMBL" id="CP002902">
    <property type="protein sequence ID" value="AEJ44075.1"/>
    <property type="molecule type" value="Genomic_DNA"/>
</dbReference>
<comment type="similarity">
    <text evidence="2">Belongs to the bacterial solute-binding protein 1 family.</text>
</comment>
<reference evidence="6 7" key="1">
    <citation type="journal article" date="2011" name="J. Bacteriol.">
        <title>Complete Genome Sequence of Alicyclobacillus acidocaldarius Strain Tc-4-1.</title>
        <authorList>
            <person name="Chen Y."/>
            <person name="He Y."/>
            <person name="Zhang B."/>
            <person name="Yang J."/>
            <person name="Li W."/>
            <person name="Dong Z."/>
            <person name="Hu S."/>
        </authorList>
    </citation>
    <scope>NUCLEOTIDE SEQUENCE [LARGE SCALE GENOMIC DNA]</scope>
    <source>
        <strain evidence="6 7">Tc-4-1</strain>
    </source>
</reference>
<name>F8IFB0_ALIAT</name>
<dbReference type="CDD" id="cd14748">
    <property type="entry name" value="PBP2_UgpB"/>
    <property type="match status" value="1"/>
</dbReference>
<dbReference type="InterPro" id="IPR006059">
    <property type="entry name" value="SBP"/>
</dbReference>
<dbReference type="STRING" id="1048834.TC41_2169"/>
<keyword evidence="5" id="KW-0574">Periplasm</keyword>
<proteinExistence type="inferred from homology"/>
<evidence type="ECO:0000313" key="6">
    <source>
        <dbReference type="EMBL" id="AEJ44075.1"/>
    </source>
</evidence>
<organism evidence="6 7">
    <name type="scientific">Alicyclobacillus acidocaldarius (strain Tc-4-1)</name>
    <name type="common">Bacillus acidocaldarius</name>
    <dbReference type="NCBI Taxonomy" id="1048834"/>
    <lineage>
        <taxon>Bacteria</taxon>
        <taxon>Bacillati</taxon>
        <taxon>Bacillota</taxon>
        <taxon>Bacilli</taxon>
        <taxon>Bacillales</taxon>
        <taxon>Alicyclobacillaceae</taxon>
        <taxon>Alicyclobacillus</taxon>
    </lineage>
</organism>
<dbReference type="Proteomes" id="UP000000292">
    <property type="component" value="Chromosome"/>
</dbReference>
<gene>
    <name evidence="6" type="ordered locus">TC41_2169</name>
</gene>
<keyword evidence="4" id="KW-0732">Signal</keyword>
<sequence>MNSKKRIITATATAVVMCTFMATGCGDEETGGGGGIPMTKSANSAGQAASTAQPVTITFEESMPGKLGVELQKLTNEFEKQNPNIHVQLIFNGSYSTLEQKLTAAIASNTEPTVAQVEETWETNYVQNGLIQPLDSVIPKSTQNDLIPIWRQDSSYNGKLMSVPFNKSAYVLYYNVDDLKKAGISSPPKTWSELEQDAIKIQKEGIPGLGLQGNYYTFEMLLKQAGGQILNASNTKAAFNSSAGLTALNFMKRLVDEHAAKVIGANEYLSDGFNTNAYAMDLDTVAAMSFINNPNIHWKVAPLPKGVTYAVPTAGLNLVIFNAATPAQKAAAAKYLNFLISVPSTIEWAEQTGYLPVRQSALTNPEWTSYIKTHPNQGVAPNELKYAYFSPRLASLYSAEQEMTTQIGNMLAGRQTPQVTLQNMANITNNALAQGKLGPVTRLSRSRRPIVGRLLSYWAPCAMEDATGAPP</sequence>